<name>A0A031LLA9_9CREN</name>
<feature type="transmembrane region" description="Helical" evidence="1">
    <location>
        <begin position="44"/>
        <end position="64"/>
    </location>
</feature>
<sequence length="130" mass="14253">MAKVSKESLGIQTLRWAGLLGSTLWAGVHFDLTSAILPNPTATIIYRVFFGFVASLAIIAGLVFLQGIRKLYLPALAFYVIDLVLLVETRTLPALFVGKVLPINPYVEISIVLDVLLIVISALLWITDKE</sequence>
<feature type="transmembrane region" description="Helical" evidence="1">
    <location>
        <begin position="71"/>
        <end position="87"/>
    </location>
</feature>
<dbReference type="AlphaFoldDB" id="A0A031LLA9"/>
<dbReference type="OrthoDB" id="41733at2157"/>
<dbReference type="RefSeq" id="WP_048100407.1">
    <property type="nucleotide sequence ID" value="NZ_JFZT01000057.1"/>
</dbReference>
<reference evidence="2 3" key="1">
    <citation type="submission" date="2014-03" db="EMBL/GenBank/DDBJ databases">
        <title>Draft genome sequence of the novel thermoacidophilic archaea Acidianus copahuensis ALE1 strain, isolated from Copahue volcanic area in Neuquen Argentina.</title>
        <authorList>
            <person name="Urbieta M.S."/>
            <person name="Rascovan N."/>
            <person name="Castro C."/>
            <person name="Revale S."/>
            <person name="Giaveno M.A."/>
            <person name="Vazquez M.P."/>
            <person name="Donati E.R."/>
        </authorList>
    </citation>
    <scope>NUCLEOTIDE SEQUENCE [LARGE SCALE GENOMIC DNA]</scope>
    <source>
        <strain evidence="2 3">ALE1</strain>
    </source>
</reference>
<proteinExistence type="predicted"/>
<evidence type="ECO:0000313" key="2">
    <source>
        <dbReference type="EMBL" id="EZQ02019.1"/>
    </source>
</evidence>
<organism evidence="2 3">
    <name type="scientific">Candidatus Acidianus copahuensis</name>
    <dbReference type="NCBI Taxonomy" id="1160895"/>
    <lineage>
        <taxon>Archaea</taxon>
        <taxon>Thermoproteota</taxon>
        <taxon>Thermoprotei</taxon>
        <taxon>Sulfolobales</taxon>
        <taxon>Sulfolobaceae</taxon>
        <taxon>Acidianus</taxon>
    </lineage>
</organism>
<accession>A0A031LLA9</accession>
<dbReference type="STRING" id="1160895.CM19_11125"/>
<keyword evidence="1" id="KW-1133">Transmembrane helix</keyword>
<keyword evidence="1" id="KW-0472">Membrane</keyword>
<evidence type="ECO:0000313" key="3">
    <source>
        <dbReference type="Proteomes" id="UP000024332"/>
    </source>
</evidence>
<feature type="transmembrane region" description="Helical" evidence="1">
    <location>
        <begin position="12"/>
        <end position="32"/>
    </location>
</feature>
<comment type="caution">
    <text evidence="2">The sequence shown here is derived from an EMBL/GenBank/DDBJ whole genome shotgun (WGS) entry which is preliminary data.</text>
</comment>
<protein>
    <submittedName>
        <fullName evidence="2">Uncharacterized protein</fullName>
    </submittedName>
</protein>
<keyword evidence="3" id="KW-1185">Reference proteome</keyword>
<evidence type="ECO:0000256" key="1">
    <source>
        <dbReference type="SAM" id="Phobius"/>
    </source>
</evidence>
<dbReference type="Proteomes" id="UP000024332">
    <property type="component" value="Unassembled WGS sequence"/>
</dbReference>
<dbReference type="EMBL" id="JFZT01000057">
    <property type="protein sequence ID" value="EZQ02019.1"/>
    <property type="molecule type" value="Genomic_DNA"/>
</dbReference>
<gene>
    <name evidence="2" type="ORF">CM19_11125</name>
</gene>
<feature type="transmembrane region" description="Helical" evidence="1">
    <location>
        <begin position="107"/>
        <end position="126"/>
    </location>
</feature>
<keyword evidence="1" id="KW-0812">Transmembrane</keyword>